<dbReference type="Proteomes" id="UP001412067">
    <property type="component" value="Unassembled WGS sequence"/>
</dbReference>
<evidence type="ECO:0000313" key="3">
    <source>
        <dbReference type="Proteomes" id="UP001412067"/>
    </source>
</evidence>
<keyword evidence="3" id="KW-1185">Reference proteome</keyword>
<feature type="compositionally biased region" description="Basic and acidic residues" evidence="1">
    <location>
        <begin position="11"/>
        <end position="42"/>
    </location>
</feature>
<evidence type="ECO:0000313" key="2">
    <source>
        <dbReference type="EMBL" id="KAK8956247.1"/>
    </source>
</evidence>
<reference evidence="2 3" key="1">
    <citation type="journal article" date="2022" name="Nat. Plants">
        <title>Genomes of leafy and leafless Platanthera orchids illuminate the evolution of mycoheterotrophy.</title>
        <authorList>
            <person name="Li M.H."/>
            <person name="Liu K.W."/>
            <person name="Li Z."/>
            <person name="Lu H.C."/>
            <person name="Ye Q.L."/>
            <person name="Zhang D."/>
            <person name="Wang J.Y."/>
            <person name="Li Y.F."/>
            <person name="Zhong Z.M."/>
            <person name="Liu X."/>
            <person name="Yu X."/>
            <person name="Liu D.K."/>
            <person name="Tu X.D."/>
            <person name="Liu B."/>
            <person name="Hao Y."/>
            <person name="Liao X.Y."/>
            <person name="Jiang Y.T."/>
            <person name="Sun W.H."/>
            <person name="Chen J."/>
            <person name="Chen Y.Q."/>
            <person name="Ai Y."/>
            <person name="Zhai J.W."/>
            <person name="Wu S.S."/>
            <person name="Zhou Z."/>
            <person name="Hsiao Y.Y."/>
            <person name="Wu W.L."/>
            <person name="Chen Y.Y."/>
            <person name="Lin Y.F."/>
            <person name="Hsu J.L."/>
            <person name="Li C.Y."/>
            <person name="Wang Z.W."/>
            <person name="Zhao X."/>
            <person name="Zhong W.Y."/>
            <person name="Ma X.K."/>
            <person name="Ma L."/>
            <person name="Huang J."/>
            <person name="Chen G.Z."/>
            <person name="Huang M.Z."/>
            <person name="Huang L."/>
            <person name="Peng D.H."/>
            <person name="Luo Y.B."/>
            <person name="Zou S.Q."/>
            <person name="Chen S.P."/>
            <person name="Lan S."/>
            <person name="Tsai W.C."/>
            <person name="Van de Peer Y."/>
            <person name="Liu Z.J."/>
        </authorList>
    </citation>
    <scope>NUCLEOTIDE SEQUENCE [LARGE SCALE GENOMIC DNA]</scope>
    <source>
        <strain evidence="2">Lor288</strain>
    </source>
</reference>
<accession>A0ABR2M2E4</accession>
<feature type="region of interest" description="Disordered" evidence="1">
    <location>
        <begin position="1"/>
        <end position="66"/>
    </location>
</feature>
<protein>
    <submittedName>
        <fullName evidence="2">Uncharacterized protein</fullName>
    </submittedName>
</protein>
<gene>
    <name evidence="2" type="ORF">KSP40_PGU001004</name>
</gene>
<name>A0ABR2M2E4_9ASPA</name>
<comment type="caution">
    <text evidence="2">The sequence shown here is derived from an EMBL/GenBank/DDBJ whole genome shotgun (WGS) entry which is preliminary data.</text>
</comment>
<proteinExistence type="predicted"/>
<feature type="compositionally biased region" description="Basic residues" evidence="1">
    <location>
        <begin position="1"/>
        <end position="10"/>
    </location>
</feature>
<organism evidence="2 3">
    <name type="scientific">Platanthera guangdongensis</name>
    <dbReference type="NCBI Taxonomy" id="2320717"/>
    <lineage>
        <taxon>Eukaryota</taxon>
        <taxon>Viridiplantae</taxon>
        <taxon>Streptophyta</taxon>
        <taxon>Embryophyta</taxon>
        <taxon>Tracheophyta</taxon>
        <taxon>Spermatophyta</taxon>
        <taxon>Magnoliopsida</taxon>
        <taxon>Liliopsida</taxon>
        <taxon>Asparagales</taxon>
        <taxon>Orchidaceae</taxon>
        <taxon>Orchidoideae</taxon>
        <taxon>Orchideae</taxon>
        <taxon>Orchidinae</taxon>
        <taxon>Platanthera</taxon>
    </lineage>
</organism>
<evidence type="ECO:0000256" key="1">
    <source>
        <dbReference type="SAM" id="MobiDB-lite"/>
    </source>
</evidence>
<dbReference type="EMBL" id="JBBWWR010000013">
    <property type="protein sequence ID" value="KAK8956247.1"/>
    <property type="molecule type" value="Genomic_DNA"/>
</dbReference>
<sequence length="66" mass="7175">MAGVKKKRKRDGGGARVEEEKKGEKEKQSGDGEMALRLDSHRRNPKTPSRAPILAGSVPFDRGTAT</sequence>